<dbReference type="Gene3D" id="3.40.50.150">
    <property type="entry name" value="Vaccinia Virus protein VP39"/>
    <property type="match status" value="1"/>
</dbReference>
<evidence type="ECO:0000313" key="8">
    <source>
        <dbReference type="Proteomes" id="UP000054321"/>
    </source>
</evidence>
<dbReference type="InterPro" id="IPR036388">
    <property type="entry name" value="WH-like_DNA-bd_sf"/>
</dbReference>
<proteinExistence type="predicted"/>
<protein>
    <submittedName>
        <fullName evidence="7">Uncharacterized protein</fullName>
    </submittedName>
</protein>
<keyword evidence="8" id="KW-1185">Reference proteome</keyword>
<feature type="active site" description="Proton acceptor" evidence="4">
    <location>
        <position position="304"/>
    </location>
</feature>
<evidence type="ECO:0000259" key="5">
    <source>
        <dbReference type="Pfam" id="PF00891"/>
    </source>
</evidence>
<reference evidence="7 8" key="1">
    <citation type="submission" date="2014-04" db="EMBL/GenBank/DDBJ databases">
        <authorList>
            <consortium name="DOE Joint Genome Institute"/>
            <person name="Kuo A."/>
            <person name="Martino E."/>
            <person name="Perotto S."/>
            <person name="Kohler A."/>
            <person name="Nagy L.G."/>
            <person name="Floudas D."/>
            <person name="Copeland A."/>
            <person name="Barry K.W."/>
            <person name="Cichocki N."/>
            <person name="Veneault-Fourrey C."/>
            <person name="LaButti K."/>
            <person name="Lindquist E.A."/>
            <person name="Lipzen A."/>
            <person name="Lundell T."/>
            <person name="Morin E."/>
            <person name="Murat C."/>
            <person name="Sun H."/>
            <person name="Tunlid A."/>
            <person name="Henrissat B."/>
            <person name="Grigoriev I.V."/>
            <person name="Hibbett D.S."/>
            <person name="Martin F."/>
            <person name="Nordberg H.P."/>
            <person name="Cantor M.N."/>
            <person name="Hua S.X."/>
        </authorList>
    </citation>
    <scope>NUCLEOTIDE SEQUENCE [LARGE SCALE GENOMIC DNA]</scope>
    <source>
        <strain evidence="7 8">Zn</strain>
    </source>
</reference>
<dbReference type="GO" id="GO:0008171">
    <property type="term" value="F:O-methyltransferase activity"/>
    <property type="evidence" value="ECO:0007669"/>
    <property type="project" value="InterPro"/>
</dbReference>
<dbReference type="SUPFAM" id="SSF53335">
    <property type="entry name" value="S-adenosyl-L-methionine-dependent methyltransferases"/>
    <property type="match status" value="1"/>
</dbReference>
<evidence type="ECO:0000259" key="6">
    <source>
        <dbReference type="Pfam" id="PF08100"/>
    </source>
</evidence>
<dbReference type="PANTHER" id="PTHR43712">
    <property type="entry name" value="PUTATIVE (AFU_ORTHOLOGUE AFUA_4G14580)-RELATED"/>
    <property type="match status" value="1"/>
</dbReference>
<dbReference type="Proteomes" id="UP000054321">
    <property type="component" value="Unassembled WGS sequence"/>
</dbReference>
<dbReference type="GO" id="GO:0046983">
    <property type="term" value="F:protein dimerization activity"/>
    <property type="evidence" value="ECO:0007669"/>
    <property type="project" value="InterPro"/>
</dbReference>
<dbReference type="PANTHER" id="PTHR43712:SF1">
    <property type="entry name" value="HYPOTHETICAL O-METHYLTRANSFERASE (EUROFUNG)-RELATED"/>
    <property type="match status" value="1"/>
</dbReference>
<dbReference type="InParanoid" id="A0A0C3CK35"/>
<evidence type="ECO:0000256" key="1">
    <source>
        <dbReference type="ARBA" id="ARBA00022603"/>
    </source>
</evidence>
<keyword evidence="1" id="KW-0489">Methyltransferase</keyword>
<dbReference type="InterPro" id="IPR012967">
    <property type="entry name" value="COMT_dimerisation"/>
</dbReference>
<reference evidence="8" key="2">
    <citation type="submission" date="2015-01" db="EMBL/GenBank/DDBJ databases">
        <title>Evolutionary Origins and Diversification of the Mycorrhizal Mutualists.</title>
        <authorList>
            <consortium name="DOE Joint Genome Institute"/>
            <consortium name="Mycorrhizal Genomics Consortium"/>
            <person name="Kohler A."/>
            <person name="Kuo A."/>
            <person name="Nagy L.G."/>
            <person name="Floudas D."/>
            <person name="Copeland A."/>
            <person name="Barry K.W."/>
            <person name="Cichocki N."/>
            <person name="Veneault-Fourrey C."/>
            <person name="LaButti K."/>
            <person name="Lindquist E.A."/>
            <person name="Lipzen A."/>
            <person name="Lundell T."/>
            <person name="Morin E."/>
            <person name="Murat C."/>
            <person name="Riley R."/>
            <person name="Ohm R."/>
            <person name="Sun H."/>
            <person name="Tunlid A."/>
            <person name="Henrissat B."/>
            <person name="Grigoriev I.V."/>
            <person name="Hibbett D.S."/>
            <person name="Martin F."/>
        </authorList>
    </citation>
    <scope>NUCLEOTIDE SEQUENCE [LARGE SCALE GENOMIC DNA]</scope>
    <source>
        <strain evidence="8">Zn</strain>
    </source>
</reference>
<dbReference type="EMBL" id="KN832879">
    <property type="protein sequence ID" value="KIM99318.1"/>
    <property type="molecule type" value="Genomic_DNA"/>
</dbReference>
<dbReference type="PIRSF" id="PIRSF005739">
    <property type="entry name" value="O-mtase"/>
    <property type="match status" value="1"/>
</dbReference>
<name>A0A0C3CK35_OIDMZ</name>
<dbReference type="InterPro" id="IPR016461">
    <property type="entry name" value="COMT-like"/>
</dbReference>
<dbReference type="Pfam" id="PF00891">
    <property type="entry name" value="Methyltransf_2"/>
    <property type="match status" value="1"/>
</dbReference>
<sequence length="397" mass="44508">MASDLSQITSEIQQKATKLQPGNEQQRLSLLQSARVLVNELEKPHERIMRMCYHESALFMATKVLVDLGVFKILTEAEGPITAAKLAQDTGADCALVERLLKHIATEFFVHESGPDTYTANDITRCIALPGAQGTIDDTFQIVRVVDVLPDFLKQTNYANPTNKDKTAWKYAYKTDQHFFEYVNSPGRERKLEALRNHMQFKTVGLKWYEVPEIMEAAFGDAKVGKDDVLLIDVGGSGGHDLIGFHKAHPSMPGRLILQDLPTTIQSLDSSALAQQGIVAMGHDFFTPQPVHGAKVYYLKMCLHDWPNTQCIQILSQLKCALKPGYSRILLNEIVIPEEKAGWFETSVDMLMMQVHSAQERREREWVGLVHAVGGLVVRRIWDVEGAVEKVIEIEAV</sequence>
<dbReference type="HOGENOM" id="CLU_005533_5_0_1"/>
<organism evidence="7 8">
    <name type="scientific">Oidiodendron maius (strain Zn)</name>
    <dbReference type="NCBI Taxonomy" id="913774"/>
    <lineage>
        <taxon>Eukaryota</taxon>
        <taxon>Fungi</taxon>
        <taxon>Dikarya</taxon>
        <taxon>Ascomycota</taxon>
        <taxon>Pezizomycotina</taxon>
        <taxon>Leotiomycetes</taxon>
        <taxon>Leotiomycetes incertae sedis</taxon>
        <taxon>Myxotrichaceae</taxon>
        <taxon>Oidiodendron</taxon>
    </lineage>
</organism>
<dbReference type="PROSITE" id="PS51683">
    <property type="entry name" value="SAM_OMT_II"/>
    <property type="match status" value="1"/>
</dbReference>
<feature type="domain" description="O-methyltransferase dimerisation" evidence="6">
    <location>
        <begin position="56"/>
        <end position="126"/>
    </location>
</feature>
<dbReference type="InterPro" id="IPR036390">
    <property type="entry name" value="WH_DNA-bd_sf"/>
</dbReference>
<dbReference type="AlphaFoldDB" id="A0A0C3CK35"/>
<evidence type="ECO:0000256" key="4">
    <source>
        <dbReference type="PIRSR" id="PIRSR005739-1"/>
    </source>
</evidence>
<keyword evidence="2" id="KW-0808">Transferase</keyword>
<dbReference type="InterPro" id="IPR029063">
    <property type="entry name" value="SAM-dependent_MTases_sf"/>
</dbReference>
<dbReference type="GO" id="GO:0032259">
    <property type="term" value="P:methylation"/>
    <property type="evidence" value="ECO:0007669"/>
    <property type="project" value="UniProtKB-KW"/>
</dbReference>
<accession>A0A0C3CK35</accession>
<evidence type="ECO:0000256" key="2">
    <source>
        <dbReference type="ARBA" id="ARBA00022679"/>
    </source>
</evidence>
<dbReference type="InterPro" id="IPR001077">
    <property type="entry name" value="COMT_C"/>
</dbReference>
<keyword evidence="3" id="KW-0949">S-adenosyl-L-methionine</keyword>
<dbReference type="Gene3D" id="1.10.10.10">
    <property type="entry name" value="Winged helix-like DNA-binding domain superfamily/Winged helix DNA-binding domain"/>
    <property type="match status" value="1"/>
</dbReference>
<dbReference type="SUPFAM" id="SSF46785">
    <property type="entry name" value="Winged helix' DNA-binding domain"/>
    <property type="match status" value="1"/>
</dbReference>
<dbReference type="Pfam" id="PF08100">
    <property type="entry name" value="Dimerisation"/>
    <property type="match status" value="1"/>
</dbReference>
<feature type="domain" description="O-methyltransferase C-terminal" evidence="5">
    <location>
        <begin position="230"/>
        <end position="374"/>
    </location>
</feature>
<evidence type="ECO:0000313" key="7">
    <source>
        <dbReference type="EMBL" id="KIM99318.1"/>
    </source>
</evidence>
<evidence type="ECO:0000256" key="3">
    <source>
        <dbReference type="ARBA" id="ARBA00022691"/>
    </source>
</evidence>
<gene>
    <name evidence="7" type="ORF">OIDMADRAFT_166945</name>
</gene>
<dbReference type="OrthoDB" id="1535081at2759"/>